<feature type="domain" description="NAD(P)-binding" evidence="1">
    <location>
        <begin position="8"/>
        <end position="99"/>
    </location>
</feature>
<proteinExistence type="predicted"/>
<dbReference type="RefSeq" id="WP_038188070.1">
    <property type="nucleotide sequence ID" value="NZ_JRWP01000004.1"/>
</dbReference>
<dbReference type="Gene3D" id="3.40.50.720">
    <property type="entry name" value="NAD(P)-binding Rossmann-like Domain"/>
    <property type="match status" value="1"/>
</dbReference>
<dbReference type="OrthoDB" id="112777at2"/>
<dbReference type="STRING" id="379097.SE23_06945"/>
<protein>
    <submittedName>
        <fullName evidence="2">Epimerase</fullName>
    </submittedName>
</protein>
<dbReference type="AlphaFoldDB" id="A0A0A5I0I5"/>
<comment type="caution">
    <text evidence="2">The sequence shown here is derived from an EMBL/GenBank/DDBJ whole genome shotgun (WGS) entry which is preliminary data.</text>
</comment>
<sequence length="305" mass="34571">MKTALILGISGNFGAQMAMALHGENWQIRALVRDKSKAPNWISSENVWLGDASDEKTVEQAAAGVDLIVYGVNPTYDRWPQDALRLLEPSVRVAEKHNLRLLFPGNVYNFAPSSEPITEDTSMSPVTEKGVIRVNMEQRLRLASQQGASITIVRAGDYIGPKTQLGWLDAILKQKQDRATMQFPHDEQHEHFWCYLPDFCANTAKLMSLPQSRFEVWHDEGLTLSQKDWQQAFLANGQLLKTTRFSWWLLKVIGFFKPVIGEVVKMQYLWQQPVILSGKKMRKALGENFQSTPLSEILLTLQTGQ</sequence>
<dbReference type="InterPro" id="IPR016040">
    <property type="entry name" value="NAD(P)-bd_dom"/>
</dbReference>
<evidence type="ECO:0000313" key="3">
    <source>
        <dbReference type="Proteomes" id="UP000030451"/>
    </source>
</evidence>
<dbReference type="InterPro" id="IPR036291">
    <property type="entry name" value="NAD(P)-bd_dom_sf"/>
</dbReference>
<name>A0A0A5I0I5_PHOS4</name>
<reference evidence="2 3" key="1">
    <citation type="submission" date="2014-10" db="EMBL/GenBank/DDBJ databases">
        <title>Genome sequencing of Vibrio sinaloensis T08.</title>
        <authorList>
            <person name="Chan K.-G."/>
            <person name="Mohamad N.I."/>
        </authorList>
    </citation>
    <scope>NUCLEOTIDE SEQUENCE [LARGE SCALE GENOMIC DNA]</scope>
    <source>
        <strain evidence="2 3">T08</strain>
    </source>
</reference>
<evidence type="ECO:0000313" key="2">
    <source>
        <dbReference type="EMBL" id="KGY10005.1"/>
    </source>
</evidence>
<evidence type="ECO:0000259" key="1">
    <source>
        <dbReference type="Pfam" id="PF13460"/>
    </source>
</evidence>
<dbReference type="EMBL" id="JRWP01000004">
    <property type="protein sequence ID" value="KGY10005.1"/>
    <property type="molecule type" value="Genomic_DNA"/>
</dbReference>
<dbReference type="SUPFAM" id="SSF51735">
    <property type="entry name" value="NAD(P)-binding Rossmann-fold domains"/>
    <property type="match status" value="1"/>
</dbReference>
<dbReference type="Pfam" id="PF13460">
    <property type="entry name" value="NAD_binding_10"/>
    <property type="match status" value="1"/>
</dbReference>
<accession>A0A0A5I0I5</accession>
<gene>
    <name evidence="2" type="ORF">NM06_03565</name>
</gene>
<organism evidence="2 3">
    <name type="scientific">Photobacterium sp. (strain ATCC 43367)</name>
    <dbReference type="NCBI Taxonomy" id="379097"/>
    <lineage>
        <taxon>Bacteria</taxon>
        <taxon>Pseudomonadati</taxon>
        <taxon>Pseudomonadota</taxon>
        <taxon>Gammaproteobacteria</taxon>
        <taxon>Vibrionales</taxon>
        <taxon>Vibrionaceae</taxon>
        <taxon>Vibrio</taxon>
        <taxon>Vibrio oreintalis group</taxon>
    </lineage>
</organism>
<dbReference type="Proteomes" id="UP000030451">
    <property type="component" value="Unassembled WGS sequence"/>
</dbReference>